<organism evidence="1 2">
    <name type="scientific">Shivajiella indica</name>
    <dbReference type="NCBI Taxonomy" id="872115"/>
    <lineage>
        <taxon>Bacteria</taxon>
        <taxon>Pseudomonadati</taxon>
        <taxon>Bacteroidota</taxon>
        <taxon>Cytophagia</taxon>
        <taxon>Cytophagales</taxon>
        <taxon>Cyclobacteriaceae</taxon>
        <taxon>Shivajiella</taxon>
    </lineage>
</organism>
<dbReference type="InterPro" id="IPR025634">
    <property type="entry name" value="DUF4292"/>
</dbReference>
<dbReference type="EMBL" id="JBHUIV010000012">
    <property type="protein sequence ID" value="MFD2201561.1"/>
    <property type="molecule type" value="Genomic_DNA"/>
</dbReference>
<reference evidence="2" key="1">
    <citation type="journal article" date="2019" name="Int. J. Syst. Evol. Microbiol.">
        <title>The Global Catalogue of Microorganisms (GCM) 10K type strain sequencing project: providing services to taxonomists for standard genome sequencing and annotation.</title>
        <authorList>
            <consortium name="The Broad Institute Genomics Platform"/>
            <consortium name="The Broad Institute Genome Sequencing Center for Infectious Disease"/>
            <person name="Wu L."/>
            <person name="Ma J."/>
        </authorList>
    </citation>
    <scope>NUCLEOTIDE SEQUENCE [LARGE SCALE GENOMIC DNA]</scope>
    <source>
        <strain evidence="2">KCTC 19812</strain>
    </source>
</reference>
<proteinExistence type="predicted"/>
<evidence type="ECO:0000313" key="1">
    <source>
        <dbReference type="EMBL" id="MFD2201561.1"/>
    </source>
</evidence>
<dbReference type="Pfam" id="PF14125">
    <property type="entry name" value="DUF4292"/>
    <property type="match status" value="1"/>
</dbReference>
<dbReference type="Proteomes" id="UP001597414">
    <property type="component" value="Unassembled WGS sequence"/>
</dbReference>
<comment type="caution">
    <text evidence="1">The sequence shown here is derived from an EMBL/GenBank/DDBJ whole genome shotgun (WGS) entry which is preliminary data.</text>
</comment>
<keyword evidence="2" id="KW-1185">Reference proteome</keyword>
<dbReference type="RefSeq" id="WP_380801488.1">
    <property type="nucleotide sequence ID" value="NZ_JBHUIV010000012.1"/>
</dbReference>
<accession>A0ABW5B8P0</accession>
<dbReference type="PROSITE" id="PS51257">
    <property type="entry name" value="PROKAR_LIPOPROTEIN"/>
    <property type="match status" value="1"/>
</dbReference>
<name>A0ABW5B8P0_9BACT</name>
<protein>
    <submittedName>
        <fullName evidence="1">DUF4292 domain-containing protein</fullName>
    </submittedName>
</protein>
<evidence type="ECO:0000313" key="2">
    <source>
        <dbReference type="Proteomes" id="UP001597414"/>
    </source>
</evidence>
<sequence>MIRIFLGSILLLLVMLAGCAKKTNLYTSDEVMQEFEPKYLEFDYLSSKGRIVIEEASGKTTRGTISFRAKKDSIIWFSITPGLGLEAFRGSITKDKVRIKDRLNGQDINMSFQEIEDRYDLKLSLDLLQNLVYSNIPHEFSYRDRLIRIGQYFELTQVRDGVRYHSRVGTKHGKVEELSSTSMKGMGSLLASYPTFEDVGNQPYPNKMLLKISYNTPEGDQQVAIINLEMSRIELQETSLSFPFQF</sequence>
<gene>
    <name evidence="1" type="ORF">ACFSKV_08280</name>
</gene>